<dbReference type="EMBL" id="CAJVCH010285182">
    <property type="protein sequence ID" value="CAG7784889.1"/>
    <property type="molecule type" value="Genomic_DNA"/>
</dbReference>
<protein>
    <submittedName>
        <fullName evidence="1">Uncharacterized protein</fullName>
    </submittedName>
</protein>
<gene>
    <name evidence="1" type="ORF">AFUS01_LOCUS23548</name>
</gene>
<dbReference type="Proteomes" id="UP000708208">
    <property type="component" value="Unassembled WGS sequence"/>
</dbReference>
<keyword evidence="2" id="KW-1185">Reference proteome</keyword>
<accession>A0A8J2PFP4</accession>
<evidence type="ECO:0000313" key="1">
    <source>
        <dbReference type="EMBL" id="CAG7784889.1"/>
    </source>
</evidence>
<proteinExistence type="predicted"/>
<comment type="caution">
    <text evidence="1">The sequence shown here is derived from an EMBL/GenBank/DDBJ whole genome shotgun (WGS) entry which is preliminary data.</text>
</comment>
<name>A0A8J2PFP4_9HEXA</name>
<evidence type="ECO:0000313" key="2">
    <source>
        <dbReference type="Proteomes" id="UP000708208"/>
    </source>
</evidence>
<reference evidence="1" key="1">
    <citation type="submission" date="2021-06" db="EMBL/GenBank/DDBJ databases">
        <authorList>
            <person name="Hodson N. C."/>
            <person name="Mongue J. A."/>
            <person name="Jaron S. K."/>
        </authorList>
    </citation>
    <scope>NUCLEOTIDE SEQUENCE</scope>
</reference>
<dbReference type="AlphaFoldDB" id="A0A8J2PFP4"/>
<organism evidence="1 2">
    <name type="scientific">Allacma fusca</name>
    <dbReference type="NCBI Taxonomy" id="39272"/>
    <lineage>
        <taxon>Eukaryota</taxon>
        <taxon>Metazoa</taxon>
        <taxon>Ecdysozoa</taxon>
        <taxon>Arthropoda</taxon>
        <taxon>Hexapoda</taxon>
        <taxon>Collembola</taxon>
        <taxon>Symphypleona</taxon>
        <taxon>Sminthuridae</taxon>
        <taxon>Allacma</taxon>
    </lineage>
</organism>
<sequence length="79" mass="8953">MTIEDGAHKWWKNEEKEMYLQVLITLNSPAHSGFPSLFSSAIVGWLRGVLIERPFSPIKPESVGMSEFFGKESVGWLVE</sequence>